<dbReference type="InterPro" id="IPR015077">
    <property type="entry name" value="DUF1858"/>
</dbReference>
<evidence type="ECO:0000313" key="3">
    <source>
        <dbReference type="Proteomes" id="UP000522720"/>
    </source>
</evidence>
<dbReference type="EMBL" id="JAAXPR010000003">
    <property type="protein sequence ID" value="NKZ19714.1"/>
    <property type="molecule type" value="Genomic_DNA"/>
</dbReference>
<organism evidence="2 3">
    <name type="scientific">Streptococcus ovuberis</name>
    <dbReference type="NCBI Taxonomy" id="1936207"/>
    <lineage>
        <taxon>Bacteria</taxon>
        <taxon>Bacillati</taxon>
        <taxon>Bacillota</taxon>
        <taxon>Bacilli</taxon>
        <taxon>Lactobacillales</taxon>
        <taxon>Streptococcaceae</taxon>
        <taxon>Streptococcus</taxon>
    </lineage>
</organism>
<keyword evidence="3" id="KW-1185">Reference proteome</keyword>
<dbReference type="Gene3D" id="1.10.3910.10">
    <property type="entry name" value="SP0561-like"/>
    <property type="match status" value="1"/>
</dbReference>
<dbReference type="Proteomes" id="UP000522720">
    <property type="component" value="Unassembled WGS sequence"/>
</dbReference>
<name>A0A7X6S040_9STRE</name>
<sequence length="79" mass="8548">MQNAIDLNQPVADLLTKHPELLDLLVDLGFKPLANPAMRHTVGKVTSLKVGSKMTGIPLTKIISTLESNGYDVLGVEHE</sequence>
<dbReference type="RefSeq" id="WP_168548470.1">
    <property type="nucleotide sequence ID" value="NZ_JAAXPR010000003.1"/>
</dbReference>
<proteinExistence type="predicted"/>
<dbReference type="SUPFAM" id="SSF140683">
    <property type="entry name" value="SP0561-like"/>
    <property type="match status" value="1"/>
</dbReference>
<reference evidence="2 3" key="1">
    <citation type="submission" date="2020-04" db="EMBL/GenBank/DDBJ databases">
        <title>MicrobeNet Type strains.</title>
        <authorList>
            <person name="Nicholson A.C."/>
        </authorList>
    </citation>
    <scope>NUCLEOTIDE SEQUENCE [LARGE SCALE GENOMIC DNA]</scope>
    <source>
        <strain evidence="2 3">CCUG 69612</strain>
    </source>
</reference>
<evidence type="ECO:0000259" key="1">
    <source>
        <dbReference type="Pfam" id="PF08984"/>
    </source>
</evidence>
<gene>
    <name evidence="2" type="ORF">HF992_02420</name>
</gene>
<protein>
    <submittedName>
        <fullName evidence="2">DUF1858 domain-containing protein</fullName>
    </submittedName>
</protein>
<comment type="caution">
    <text evidence="2">The sequence shown here is derived from an EMBL/GenBank/DDBJ whole genome shotgun (WGS) entry which is preliminary data.</text>
</comment>
<feature type="domain" description="DUF1858" evidence="1">
    <location>
        <begin position="5"/>
        <end position="63"/>
    </location>
</feature>
<dbReference type="InterPro" id="IPR038062">
    <property type="entry name" value="ScdA-like_N_sf"/>
</dbReference>
<accession>A0A7X6S040</accession>
<dbReference type="AlphaFoldDB" id="A0A7X6S040"/>
<evidence type="ECO:0000313" key="2">
    <source>
        <dbReference type="EMBL" id="NKZ19714.1"/>
    </source>
</evidence>
<dbReference type="Pfam" id="PF08984">
    <property type="entry name" value="DUF1858"/>
    <property type="match status" value="1"/>
</dbReference>